<dbReference type="Pfam" id="PF06737">
    <property type="entry name" value="Transglycosylas"/>
    <property type="match status" value="1"/>
</dbReference>
<feature type="compositionally biased region" description="Low complexity" evidence="4">
    <location>
        <begin position="1"/>
        <end position="18"/>
    </location>
</feature>
<dbReference type="SMART" id="SM01208">
    <property type="entry name" value="G5"/>
    <property type="match status" value="1"/>
</dbReference>
<reference evidence="6 7" key="1">
    <citation type="submission" date="2019-04" db="EMBL/GenBank/DDBJ databases">
        <title>Streptomyces lasaliensis sp. nov., an Actinomycete isolated from soil which produces the polyether antibiotic lasalocid.</title>
        <authorList>
            <person name="Erwin G."/>
            <person name="Haber C."/>
        </authorList>
    </citation>
    <scope>NUCLEOTIDE SEQUENCE [LARGE SCALE GENOMIC DNA]</scope>
    <source>
        <strain evidence="6 7">X-537</strain>
    </source>
</reference>
<dbReference type="PANTHER" id="PTHR39160">
    <property type="entry name" value="CELL WALL-BINDING PROTEIN YOCH"/>
    <property type="match status" value="1"/>
</dbReference>
<keyword evidence="2" id="KW-0732">Signal</keyword>
<keyword evidence="7" id="KW-1185">Reference proteome</keyword>
<dbReference type="InterPro" id="IPR010618">
    <property type="entry name" value="RPF"/>
</dbReference>
<keyword evidence="3" id="KW-0378">Hydrolase</keyword>
<dbReference type="InterPro" id="IPR007137">
    <property type="entry name" value="DUF348"/>
</dbReference>
<comment type="similarity">
    <text evidence="1">Belongs to the transglycosylase family. Rpf subfamily.</text>
</comment>
<dbReference type="OrthoDB" id="1404170at2"/>
<evidence type="ECO:0000256" key="1">
    <source>
        <dbReference type="ARBA" id="ARBA00010830"/>
    </source>
</evidence>
<feature type="region of interest" description="Disordered" evidence="4">
    <location>
        <begin position="88"/>
        <end position="131"/>
    </location>
</feature>
<sequence length="494" mass="53213">MYGPPEGYGDPYPYGNPYLHGNPYTDAYAHPYDRPYSHPYAYGYPPEPPREPVLPRQTGTGTATLVAPPPAGLADLPTATLVDLTAAPRPGRGPRGHEVQEEAAAAAGPGPRAGTGHRAGRRRRTRFAERPDSPVRRLLPQALVVAFLAGGTTAFVAEDKAVELTVDGTPRTLHTFADDVTELLAEEGVALGPHDVVAPGPGTGLGDDEEVEVRYGRPLRLTLDGERHEVWTTERTVEGALRQLGVRAEGAYLSAARSRPIGREGLALDVRTERSVTVMADGRARTVRTNAATVREAVEEAGITLRGQDTTSVPPDSFPRDGQTVTVLRITGGREVREEPIPFVVRRVADPTQFKGTEVVEQTGQPGLRRVTYSLRTVNGVRLKPRRVRAEVVRVPRAQVVKVGTRPLPASVHGADGLDWRGLAACESGGRPDAVDPSGTYGGLYQFDTRTWHTLGGSGRPQDAPAAEQTYRAKKLYARRGASPWPHCGARLHG</sequence>
<evidence type="ECO:0000313" key="7">
    <source>
        <dbReference type="Proteomes" id="UP000305929"/>
    </source>
</evidence>
<dbReference type="Gene3D" id="1.10.530.10">
    <property type="match status" value="1"/>
</dbReference>
<dbReference type="CDD" id="cd13925">
    <property type="entry name" value="RPF"/>
    <property type="match status" value="1"/>
</dbReference>
<dbReference type="EMBL" id="SZNQ01000001">
    <property type="protein sequence ID" value="TKT05013.1"/>
    <property type="molecule type" value="Genomic_DNA"/>
</dbReference>
<dbReference type="InterPro" id="IPR011098">
    <property type="entry name" value="G5_dom"/>
</dbReference>
<evidence type="ECO:0000256" key="3">
    <source>
        <dbReference type="ARBA" id="ARBA00022801"/>
    </source>
</evidence>
<dbReference type="Pfam" id="PF07501">
    <property type="entry name" value="G5"/>
    <property type="match status" value="1"/>
</dbReference>
<dbReference type="GO" id="GO:0016787">
    <property type="term" value="F:hydrolase activity"/>
    <property type="evidence" value="ECO:0007669"/>
    <property type="project" value="UniProtKB-KW"/>
</dbReference>
<dbReference type="SUPFAM" id="SSF53955">
    <property type="entry name" value="Lysozyme-like"/>
    <property type="match status" value="1"/>
</dbReference>
<dbReference type="InterPro" id="IPR051933">
    <property type="entry name" value="Resuscitation_pf_RpfB"/>
</dbReference>
<gene>
    <name evidence="6" type="ORF">E4U91_14615</name>
</gene>
<evidence type="ECO:0000256" key="4">
    <source>
        <dbReference type="SAM" id="MobiDB-lite"/>
    </source>
</evidence>
<feature type="region of interest" description="Disordered" evidence="4">
    <location>
        <begin position="40"/>
        <end position="71"/>
    </location>
</feature>
<organism evidence="6 7">
    <name type="scientific">Streptomyces lasalocidi</name>
    <name type="common">Streptomyces lasaliensis</name>
    <dbReference type="NCBI Taxonomy" id="324833"/>
    <lineage>
        <taxon>Bacteria</taxon>
        <taxon>Bacillati</taxon>
        <taxon>Actinomycetota</taxon>
        <taxon>Actinomycetes</taxon>
        <taxon>Kitasatosporales</taxon>
        <taxon>Streptomycetaceae</taxon>
        <taxon>Streptomyces</taxon>
    </lineage>
</organism>
<dbReference type="PANTHER" id="PTHR39160:SF4">
    <property type="entry name" value="RESUSCITATION-PROMOTING FACTOR RPFB"/>
    <property type="match status" value="1"/>
</dbReference>
<dbReference type="Gene3D" id="2.20.230.10">
    <property type="entry name" value="Resuscitation-promoting factor rpfb"/>
    <property type="match status" value="1"/>
</dbReference>
<dbReference type="AlphaFoldDB" id="A0A4V6AZ96"/>
<proteinExistence type="inferred from homology"/>
<feature type="region of interest" description="Disordered" evidence="4">
    <location>
        <begin position="1"/>
        <end position="20"/>
    </location>
</feature>
<protein>
    <submittedName>
        <fullName evidence="6">DUF348 domain-containing protein</fullName>
    </submittedName>
</protein>
<comment type="caution">
    <text evidence="6">The sequence shown here is derived from an EMBL/GenBank/DDBJ whole genome shotgun (WGS) entry which is preliminary data.</text>
</comment>
<feature type="compositionally biased region" description="Low complexity" evidence="4">
    <location>
        <begin position="102"/>
        <end position="116"/>
    </location>
</feature>
<accession>A0A4V6AZ96</accession>
<dbReference type="Proteomes" id="UP000305929">
    <property type="component" value="Unassembled WGS sequence"/>
</dbReference>
<evidence type="ECO:0000259" key="5">
    <source>
        <dbReference type="PROSITE" id="PS51109"/>
    </source>
</evidence>
<evidence type="ECO:0000256" key="2">
    <source>
        <dbReference type="ARBA" id="ARBA00022729"/>
    </source>
</evidence>
<dbReference type="PROSITE" id="PS51109">
    <property type="entry name" value="G5"/>
    <property type="match status" value="1"/>
</dbReference>
<feature type="domain" description="G5" evidence="5">
    <location>
        <begin position="327"/>
        <end position="407"/>
    </location>
</feature>
<evidence type="ECO:0000313" key="6">
    <source>
        <dbReference type="EMBL" id="TKT05013.1"/>
    </source>
</evidence>
<dbReference type="InterPro" id="IPR023346">
    <property type="entry name" value="Lysozyme-like_dom_sf"/>
</dbReference>
<dbReference type="Pfam" id="PF03990">
    <property type="entry name" value="DUF348"/>
    <property type="match status" value="3"/>
</dbReference>
<name>A0A4V6AZ96_STRLS</name>